<evidence type="ECO:0000256" key="1">
    <source>
        <dbReference type="SAM" id="MobiDB-lite"/>
    </source>
</evidence>
<dbReference type="Proteomes" id="UP000070565">
    <property type="component" value="Unassembled WGS sequence"/>
</dbReference>
<accession>A0A133V8U6</accession>
<evidence type="ECO:0000313" key="2">
    <source>
        <dbReference type="EMBL" id="KXB02827.1"/>
    </source>
</evidence>
<feature type="region of interest" description="Disordered" evidence="1">
    <location>
        <begin position="1"/>
        <end position="94"/>
    </location>
</feature>
<gene>
    <name evidence="2" type="ORF">AKJ45_03215</name>
</gene>
<feature type="region of interest" description="Disordered" evidence="1">
    <location>
        <begin position="764"/>
        <end position="799"/>
    </location>
</feature>
<name>A0A133V8U6_9EURY</name>
<keyword evidence="3" id="KW-1185">Reference proteome</keyword>
<comment type="caution">
    <text evidence="2">The sequence shown here is derived from an EMBL/GenBank/DDBJ whole genome shotgun (WGS) entry which is preliminary data.</text>
</comment>
<organism evidence="2 3">
    <name type="scientific">candidate division MSBL1 archaeon SCGC-AAA261F19</name>
    <dbReference type="NCBI Taxonomy" id="1698275"/>
    <lineage>
        <taxon>Archaea</taxon>
        <taxon>Methanobacteriati</taxon>
        <taxon>Methanobacteriota</taxon>
        <taxon>candidate division MSBL1</taxon>
    </lineage>
</organism>
<reference evidence="2 3" key="1">
    <citation type="journal article" date="2016" name="Sci. Rep.">
        <title>Metabolic traits of an uncultured archaeal lineage -MSBL1- from brine pools of the Red Sea.</title>
        <authorList>
            <person name="Mwirichia R."/>
            <person name="Alam I."/>
            <person name="Rashid M."/>
            <person name="Vinu M."/>
            <person name="Ba-Alawi W."/>
            <person name="Anthony Kamau A."/>
            <person name="Kamanda Ngugi D."/>
            <person name="Goker M."/>
            <person name="Klenk H.P."/>
            <person name="Bajic V."/>
            <person name="Stingl U."/>
        </authorList>
    </citation>
    <scope>NUCLEOTIDE SEQUENCE [LARGE SCALE GENOMIC DNA]</scope>
    <source>
        <strain evidence="2">SCGC-AAA261F19</strain>
    </source>
</reference>
<feature type="compositionally biased region" description="Basic and acidic residues" evidence="1">
    <location>
        <begin position="23"/>
        <end position="65"/>
    </location>
</feature>
<dbReference type="EMBL" id="LHXZ01000049">
    <property type="protein sequence ID" value="KXB02827.1"/>
    <property type="molecule type" value="Genomic_DNA"/>
</dbReference>
<dbReference type="AlphaFoldDB" id="A0A133V8U6"/>
<protein>
    <submittedName>
        <fullName evidence="2">Uncharacterized protein</fullName>
    </submittedName>
</protein>
<sequence length="840" mass="92164">MSDDSTKKPIARVGGGAPPVPRKKGETYSEALEREMGKKKAEEITEGKEFKTWKEAKRELKKEAPEPSPGREGGLAIPRPVTPARFGKPYKRGPELPRKLVGDVSHIPYSAIQEMPRKHQFEALRSKFVGGAITEAGYGRLSALAKGQQPGWEKYQSYVKARREGIGSLTRKELGDLWKVAGSTKASGVTFPEWKRARRFYKLEKGGLIKRVGDRYILSKGLSQYTPGQIERLQAAGFDLTKKDYRQAKALRKGLDKGLFRRTAGGKFMLTKGRHNLTESEKKLAKSAGFDVSRKKQGWFETFLFGSRTFREKSSALTVAPVTPEQYGSVITAPQRVKEAFSFMPGKSEEVLVGATKAYSGAITAPISMTGIPPKLPEGAKPPKRGLPFTAGRMVGYYAIGKGAGKAVGAGAGFLGAGAKAAYQAAPSTKALAATAPKAAKALKYTTWPLKKGFGFFAGHPRLTTALLWSPAAAAEGLKIYGLHKAGAKPKEIVRKVGPELAFLGGFYGGFKGGAKKGSEYFKRIQSRLIGPKYGVSYKRMGLGRSIRARAQTKQISPKVRELMERAAHGDVGAQQKLMEMGYGPSITQVWGEATTPKLQRLALKRAGFKEPVDIQKLALKRFLKQKYAISYAPLYKQTSPAFKQQKLDLSSKTRQISKVLQKQKQRLANFLKYRTGRRISAKEIQEAKEEQLAAIKQKTKQKQKLALALKQSLASAQRVAQKQKSGMVPIVAAIPSLAAAQKTAQKTAQRSVQALRLQLAPLGYGRPPSKPPRGWGIPPLLGGRRKPPKEPEKRRLPPWLYGERRHPLGNILELAFGKGKAPKVPDFGFEFKNYLKGGK</sequence>
<evidence type="ECO:0000313" key="3">
    <source>
        <dbReference type="Proteomes" id="UP000070565"/>
    </source>
</evidence>
<proteinExistence type="predicted"/>